<name>A0A343IPD3_THECL</name>
<feature type="transmembrane region" description="Helical" evidence="1">
    <location>
        <begin position="37"/>
        <end position="60"/>
    </location>
</feature>
<reference evidence="2" key="1">
    <citation type="submission" date="2017-04" db="EMBL/GenBank/DDBJ databases">
        <title>Morphological and mitochondrial genomic characterization of clinical eyeworms in central China.</title>
        <authorList>
            <person name="Zhang X."/>
            <person name="Shi Y.L."/>
            <person name="Wang Z.Q."/>
            <person name="Duan J.Y."/>
            <person name="Jiang P."/>
            <person name="Liu R.D."/>
            <person name="Cui J."/>
        </authorList>
    </citation>
    <scope>NUCLEOTIDE SEQUENCE</scope>
</reference>
<geneLocation type="mitochondrion" evidence="2"/>
<feature type="transmembrane region" description="Helical" evidence="1">
    <location>
        <begin position="6"/>
        <end position="30"/>
    </location>
</feature>
<accession>A0A343IPD3</accession>
<feature type="transmembrane region" description="Helical" evidence="1">
    <location>
        <begin position="154"/>
        <end position="171"/>
    </location>
</feature>
<keyword evidence="1" id="KW-0812">Transmembrane</keyword>
<feature type="transmembrane region" description="Helical" evidence="1">
    <location>
        <begin position="177"/>
        <end position="194"/>
    </location>
</feature>
<sequence>MVWPAYFVFFCFFYYFVFKLFEFLCGYYFIWWSIFIICTFFFVFLGVGNVSAGALFNYFMIQEVSGYYFLLFGNWKMQFFFLLLKSGSAPFHFWLFSVLRDVKKWFFLWFLTFQKLPYFFVIVNFCSDFFFVVLLLGMVFCYLQIFFLRDVLDMIVIASVESFNWLLFLSVFSFNEIFFFVFFYYFVMVFFIFYGVKSGSFFNYELVMVFFNVPLSVTFFLKLLLLFSSGFYVGFFYLFLLFFMVIMSLSISSWFFYVSMISFNLSLKCLDYFFYIFFCFMLFLYF</sequence>
<dbReference type="EMBL" id="KY908318">
    <property type="protein sequence ID" value="ASS35167.1"/>
    <property type="molecule type" value="Genomic_DNA"/>
</dbReference>
<feature type="transmembrane region" description="Helical" evidence="1">
    <location>
        <begin position="206"/>
        <end position="228"/>
    </location>
</feature>
<gene>
    <name evidence="2" type="primary">nad2</name>
</gene>
<evidence type="ECO:0000313" key="2">
    <source>
        <dbReference type="EMBL" id="ASS35167.1"/>
    </source>
</evidence>
<protein>
    <submittedName>
        <fullName evidence="2">NADH dehydrogenase subunit 2</fullName>
    </submittedName>
</protein>
<feature type="transmembrane region" description="Helical" evidence="1">
    <location>
        <begin position="234"/>
        <end position="257"/>
    </location>
</feature>
<organism evidence="2">
    <name type="scientific">Thelazia callipaeda</name>
    <name type="common">Oriental eyeworm</name>
    <name type="synonym">Parasitic nematode</name>
    <dbReference type="NCBI Taxonomy" id="103827"/>
    <lineage>
        <taxon>Eukaryota</taxon>
        <taxon>Metazoa</taxon>
        <taxon>Ecdysozoa</taxon>
        <taxon>Nematoda</taxon>
        <taxon>Chromadorea</taxon>
        <taxon>Rhabditida</taxon>
        <taxon>Spirurina</taxon>
        <taxon>Spiruromorpha</taxon>
        <taxon>Thelazioidea</taxon>
        <taxon>Thelaziidae</taxon>
        <taxon>Thelazia</taxon>
    </lineage>
</organism>
<keyword evidence="2" id="KW-0496">Mitochondrion</keyword>
<dbReference type="AlphaFoldDB" id="A0A343IPD3"/>
<feature type="transmembrane region" description="Helical" evidence="1">
    <location>
        <begin position="129"/>
        <end position="147"/>
    </location>
</feature>
<keyword evidence="1" id="KW-0472">Membrane</keyword>
<proteinExistence type="predicted"/>
<keyword evidence="1" id="KW-1133">Transmembrane helix</keyword>
<evidence type="ECO:0000256" key="1">
    <source>
        <dbReference type="SAM" id="Phobius"/>
    </source>
</evidence>
<feature type="transmembrane region" description="Helical" evidence="1">
    <location>
        <begin position="105"/>
        <end position="123"/>
    </location>
</feature>
<feature type="transmembrane region" description="Helical" evidence="1">
    <location>
        <begin position="269"/>
        <end position="285"/>
    </location>
</feature>